<dbReference type="AlphaFoldDB" id="A0A430UPW1"/>
<dbReference type="RefSeq" id="WP_126218479.1">
    <property type="nucleotide sequence ID" value="NZ_PEMG01000140.1"/>
</dbReference>
<keyword evidence="1" id="KW-0663">Pyridoxal phosphate</keyword>
<dbReference type="SUPFAM" id="SSF53383">
    <property type="entry name" value="PLP-dependent transferases"/>
    <property type="match status" value="1"/>
</dbReference>
<evidence type="ECO:0000313" key="4">
    <source>
        <dbReference type="Proteomes" id="UP000287173"/>
    </source>
</evidence>
<feature type="domain" description="Aminotransferase class V" evidence="2">
    <location>
        <begin position="3"/>
        <end position="131"/>
    </location>
</feature>
<accession>A0A430UPW1</accession>
<dbReference type="InterPro" id="IPR000192">
    <property type="entry name" value="Aminotrans_V_dom"/>
</dbReference>
<proteinExistence type="predicted"/>
<dbReference type="InterPro" id="IPR015424">
    <property type="entry name" value="PyrdxlP-dep_Trfase"/>
</dbReference>
<dbReference type="Gene3D" id="3.90.1150.10">
    <property type="entry name" value="Aspartate Aminotransferase, domain 1"/>
    <property type="match status" value="1"/>
</dbReference>
<evidence type="ECO:0000313" key="3">
    <source>
        <dbReference type="EMBL" id="RTI09360.1"/>
    </source>
</evidence>
<dbReference type="PANTHER" id="PTHR43586">
    <property type="entry name" value="CYSTEINE DESULFURASE"/>
    <property type="match status" value="1"/>
</dbReference>
<dbReference type="Pfam" id="PF00266">
    <property type="entry name" value="Aminotran_5"/>
    <property type="match status" value="1"/>
</dbReference>
<dbReference type="EMBL" id="PEMG01000140">
    <property type="protein sequence ID" value="RTI09360.1"/>
    <property type="molecule type" value="Genomic_DNA"/>
</dbReference>
<reference evidence="3 4" key="1">
    <citation type="journal article" date="2019" name="Extremophiles">
        <title>Biogeography of thermophiles and predominance of Thermus scotoductus in domestic water heaters.</title>
        <authorList>
            <person name="Wilpiszeski R.L."/>
            <person name="Zhang Z."/>
            <person name="House C.H."/>
        </authorList>
    </citation>
    <scope>NUCLEOTIDE SEQUENCE [LARGE SCALE GENOMIC DNA]</scope>
    <source>
        <strain evidence="3 4">17_S17</strain>
    </source>
</reference>
<organism evidence="3 4">
    <name type="scientific">Thermus scotoductus</name>
    <dbReference type="NCBI Taxonomy" id="37636"/>
    <lineage>
        <taxon>Bacteria</taxon>
        <taxon>Thermotogati</taxon>
        <taxon>Deinococcota</taxon>
        <taxon>Deinococci</taxon>
        <taxon>Thermales</taxon>
        <taxon>Thermaceae</taxon>
        <taxon>Thermus</taxon>
    </lineage>
</organism>
<evidence type="ECO:0000259" key="2">
    <source>
        <dbReference type="Pfam" id="PF00266"/>
    </source>
</evidence>
<name>A0A430UPW1_THESC</name>
<dbReference type="PANTHER" id="PTHR43586:SF8">
    <property type="entry name" value="CYSTEINE DESULFURASE 1, CHLOROPLASTIC"/>
    <property type="match status" value="1"/>
</dbReference>
<comment type="caution">
    <text evidence="3">The sequence shown here is derived from an EMBL/GenBank/DDBJ whole genome shotgun (WGS) entry which is preliminary data.</text>
</comment>
<dbReference type="Proteomes" id="UP000287173">
    <property type="component" value="Unassembled WGS sequence"/>
</dbReference>
<gene>
    <name evidence="3" type="ORF">CSW30_05775</name>
</gene>
<dbReference type="InterPro" id="IPR015422">
    <property type="entry name" value="PyrdxlP-dep_Trfase_small"/>
</dbReference>
<feature type="non-terminal residue" evidence="3">
    <location>
        <position position="1"/>
    </location>
</feature>
<evidence type="ECO:0000256" key="1">
    <source>
        <dbReference type="ARBA" id="ARBA00022898"/>
    </source>
</evidence>
<dbReference type="Gene3D" id="3.40.640.10">
    <property type="entry name" value="Type I PLP-dependent aspartate aminotransferase-like (Major domain)"/>
    <property type="match status" value="1"/>
</dbReference>
<sequence>PYAPPPQRFEAGTPPIAEAIALGEAASYLMEIGMERVFAHDRALLEYALKRLAEVPDLKVYGPKGEDRGGVIPFTLGRLHAHDLATFLDQEGIAVRAGHHCAQPLHRKLGLAATARASFYLYNTFEEVDRFVEALLRIHTRYRAWL</sequence>
<dbReference type="InterPro" id="IPR015421">
    <property type="entry name" value="PyrdxlP-dep_Trfase_major"/>
</dbReference>
<protein>
    <submittedName>
        <fullName evidence="3">Cysteine desulfurase</fullName>
    </submittedName>
</protein>